<name>A0A2W4CDQ5_9HYPH</name>
<comment type="caution">
    <text evidence="7">The sequence shown here is derived from an EMBL/GenBank/DDBJ whole genome shotgun (WGS) entry which is preliminary data.</text>
</comment>
<evidence type="ECO:0000313" key="7">
    <source>
        <dbReference type="EMBL" id="PZM10911.1"/>
    </source>
</evidence>
<dbReference type="GO" id="GO:0043190">
    <property type="term" value="C:ATP-binding cassette (ABC) transporter complex"/>
    <property type="evidence" value="ECO:0007669"/>
    <property type="project" value="InterPro"/>
</dbReference>
<dbReference type="GO" id="GO:0015833">
    <property type="term" value="P:peptide transport"/>
    <property type="evidence" value="ECO:0007669"/>
    <property type="project" value="TreeGrafter"/>
</dbReference>
<dbReference type="Proteomes" id="UP000248925">
    <property type="component" value="Unassembled WGS sequence"/>
</dbReference>
<organism evidence="7 8">
    <name type="scientific">Rhizobium tubonense</name>
    <dbReference type="NCBI Taxonomy" id="484088"/>
    <lineage>
        <taxon>Bacteria</taxon>
        <taxon>Pseudomonadati</taxon>
        <taxon>Pseudomonadota</taxon>
        <taxon>Alphaproteobacteria</taxon>
        <taxon>Hyphomicrobiales</taxon>
        <taxon>Rhizobiaceae</taxon>
        <taxon>Rhizobium/Agrobacterium group</taxon>
        <taxon>Rhizobium</taxon>
    </lineage>
</organism>
<dbReference type="RefSeq" id="WP_111162359.1">
    <property type="nucleotide sequence ID" value="NZ_PCDP01000043.1"/>
</dbReference>
<gene>
    <name evidence="7" type="ORF">CPY51_21850</name>
</gene>
<dbReference type="PANTHER" id="PTHR30290">
    <property type="entry name" value="PERIPLASMIC BINDING COMPONENT OF ABC TRANSPORTER"/>
    <property type="match status" value="1"/>
</dbReference>
<feature type="domain" description="Solute-binding protein family 5" evidence="6">
    <location>
        <begin position="72"/>
        <end position="442"/>
    </location>
</feature>
<dbReference type="InterPro" id="IPR039424">
    <property type="entry name" value="SBP_5"/>
</dbReference>
<evidence type="ECO:0000256" key="4">
    <source>
        <dbReference type="ARBA" id="ARBA00022729"/>
    </source>
</evidence>
<dbReference type="PIRSF" id="PIRSF002741">
    <property type="entry name" value="MppA"/>
    <property type="match status" value="1"/>
</dbReference>
<feature type="signal peptide" evidence="5">
    <location>
        <begin position="1"/>
        <end position="23"/>
    </location>
</feature>
<protein>
    <submittedName>
        <fullName evidence="7">Peptide ABC transporter substrate-binding protein</fullName>
    </submittedName>
</protein>
<dbReference type="OrthoDB" id="9803988at2"/>
<dbReference type="InterPro" id="IPR023765">
    <property type="entry name" value="SBP_5_CS"/>
</dbReference>
<evidence type="ECO:0000259" key="6">
    <source>
        <dbReference type="Pfam" id="PF00496"/>
    </source>
</evidence>
<evidence type="ECO:0000256" key="5">
    <source>
        <dbReference type="SAM" id="SignalP"/>
    </source>
</evidence>
<evidence type="ECO:0000313" key="8">
    <source>
        <dbReference type="Proteomes" id="UP000248925"/>
    </source>
</evidence>
<dbReference type="SUPFAM" id="SSF53850">
    <property type="entry name" value="Periplasmic binding protein-like II"/>
    <property type="match status" value="1"/>
</dbReference>
<evidence type="ECO:0000256" key="2">
    <source>
        <dbReference type="ARBA" id="ARBA00005695"/>
    </source>
</evidence>
<feature type="chain" id="PRO_5016072740" evidence="5">
    <location>
        <begin position="24"/>
        <end position="525"/>
    </location>
</feature>
<reference evidence="7 8" key="1">
    <citation type="journal article" date="2018" name="Sci. Rep.">
        <title>Rhizobium tumorigenes sp. nov., a novel plant tumorigenic bacterium isolated from cane gall tumors on thornless blackberry.</title>
        <authorList>
            <person name="Kuzmanovi N."/>
            <person name="Smalla K."/>
            <person name="Gronow S."/>
            <person name="PuBawska J."/>
        </authorList>
    </citation>
    <scope>NUCLEOTIDE SEQUENCE [LARGE SCALE GENOMIC DNA]</scope>
    <source>
        <strain evidence="7 8">CCBAU 85046</strain>
    </source>
</reference>
<dbReference type="GO" id="GO:0030288">
    <property type="term" value="C:outer membrane-bounded periplasmic space"/>
    <property type="evidence" value="ECO:0007669"/>
    <property type="project" value="UniProtKB-ARBA"/>
</dbReference>
<dbReference type="GO" id="GO:1904680">
    <property type="term" value="F:peptide transmembrane transporter activity"/>
    <property type="evidence" value="ECO:0007669"/>
    <property type="project" value="TreeGrafter"/>
</dbReference>
<dbReference type="Gene3D" id="3.90.76.10">
    <property type="entry name" value="Dipeptide-binding Protein, Domain 1"/>
    <property type="match status" value="1"/>
</dbReference>
<comment type="similarity">
    <text evidence="2">Belongs to the bacterial solute-binding protein 5 family.</text>
</comment>
<comment type="subcellular location">
    <subcellularLocation>
        <location evidence="1">Periplasm</location>
    </subcellularLocation>
</comment>
<evidence type="ECO:0000256" key="3">
    <source>
        <dbReference type="ARBA" id="ARBA00022448"/>
    </source>
</evidence>
<dbReference type="EMBL" id="PCDP01000043">
    <property type="protein sequence ID" value="PZM10911.1"/>
    <property type="molecule type" value="Genomic_DNA"/>
</dbReference>
<keyword evidence="4 5" id="KW-0732">Signal</keyword>
<dbReference type="Gene3D" id="3.10.105.10">
    <property type="entry name" value="Dipeptide-binding Protein, Domain 3"/>
    <property type="match status" value="1"/>
</dbReference>
<dbReference type="PROSITE" id="PS01040">
    <property type="entry name" value="SBP_BACTERIAL_5"/>
    <property type="match status" value="1"/>
</dbReference>
<keyword evidence="8" id="KW-1185">Reference proteome</keyword>
<dbReference type="InterPro" id="IPR000914">
    <property type="entry name" value="SBP_5_dom"/>
</dbReference>
<keyword evidence="3" id="KW-0813">Transport</keyword>
<proteinExistence type="inferred from homology"/>
<dbReference type="CDD" id="cd00995">
    <property type="entry name" value="PBP2_NikA_DppA_OppA_like"/>
    <property type="match status" value="1"/>
</dbReference>
<dbReference type="PANTHER" id="PTHR30290:SF9">
    <property type="entry name" value="OLIGOPEPTIDE-BINDING PROTEIN APPA"/>
    <property type="match status" value="1"/>
</dbReference>
<evidence type="ECO:0000256" key="1">
    <source>
        <dbReference type="ARBA" id="ARBA00004418"/>
    </source>
</evidence>
<dbReference type="Gene3D" id="3.40.190.10">
    <property type="entry name" value="Periplasmic binding protein-like II"/>
    <property type="match status" value="1"/>
</dbReference>
<dbReference type="AlphaFoldDB" id="A0A2W4CDQ5"/>
<sequence>MKTIAKAALVAALLLGTSASAYAVERGGTMTYGRYADSLFLDPVLNDANVDIWILSNLYDTLLLPTDDGKGVQAGLATEWKVADDGLSVTLTLRDGIKFSDGSPITAEDVAWSLKRAAKPDNGIWNFIVGSVADVTASGDKTVVVKLKHPDPAILTALTVFNTSIMPQKAFEASAGTTDADKAKAFAEHPISSGPFVLQSWDRGSTMKLTRNPNYWGVGEDGKPLPYLDGITFETIPDDATRILKLNSGELDGAEFIPYSRVDELKSASNLDMKLFPSTRVEYITLNVRPQLAGKDNPMSNPKVRQALNYATNKEAIIQIVTHGVGTPMTSYMSTATPLHTGDKPLFPYDLDKAKSLMKDAGFADGFSTSILVLAGNQDEVGIATALQQMWAQIGVKLDLQQVDNPSRTQQYRDGTFSMREAAWTDDIADPNEITSYFVYSPTIGALHTGWKNDEADKLFDASQKEIDATKRAAQYARIQEIYNADGPIVPLYETPYPVALSKKVHGFLQIPLGNNIFSKAWLDK</sequence>
<accession>A0A2W4CDQ5</accession>
<dbReference type="Pfam" id="PF00496">
    <property type="entry name" value="SBP_bac_5"/>
    <property type="match status" value="1"/>
</dbReference>
<dbReference type="InterPro" id="IPR030678">
    <property type="entry name" value="Peptide/Ni-bd"/>
</dbReference>